<evidence type="ECO:0000313" key="1">
    <source>
        <dbReference type="EMBL" id="OIT02281.1"/>
    </source>
</evidence>
<keyword evidence="2" id="KW-1185">Reference proteome</keyword>
<organism evidence="1 2">
    <name type="scientific">Nicotiana attenuata</name>
    <name type="common">Coyote tobacco</name>
    <dbReference type="NCBI Taxonomy" id="49451"/>
    <lineage>
        <taxon>Eukaryota</taxon>
        <taxon>Viridiplantae</taxon>
        <taxon>Streptophyta</taxon>
        <taxon>Embryophyta</taxon>
        <taxon>Tracheophyta</taxon>
        <taxon>Spermatophyta</taxon>
        <taxon>Magnoliopsida</taxon>
        <taxon>eudicotyledons</taxon>
        <taxon>Gunneridae</taxon>
        <taxon>Pentapetalae</taxon>
        <taxon>asterids</taxon>
        <taxon>lamiids</taxon>
        <taxon>Solanales</taxon>
        <taxon>Solanaceae</taxon>
        <taxon>Nicotianoideae</taxon>
        <taxon>Nicotianeae</taxon>
        <taxon>Nicotiana</taxon>
    </lineage>
</organism>
<proteinExistence type="predicted"/>
<accession>A0A1J6J4U2</accession>
<dbReference type="Proteomes" id="UP000187609">
    <property type="component" value="Unassembled WGS sequence"/>
</dbReference>
<protein>
    <submittedName>
        <fullName evidence="1">Uncharacterized protein</fullName>
    </submittedName>
</protein>
<dbReference type="Gramene" id="OIT02281">
    <property type="protein sequence ID" value="OIT02281"/>
    <property type="gene ID" value="A4A49_52347"/>
</dbReference>
<dbReference type="SUPFAM" id="SSF161270">
    <property type="entry name" value="PspA lactotransferrin-binding region"/>
    <property type="match status" value="1"/>
</dbReference>
<evidence type="ECO:0000313" key="2">
    <source>
        <dbReference type="Proteomes" id="UP000187609"/>
    </source>
</evidence>
<comment type="caution">
    <text evidence="1">The sequence shown here is derived from an EMBL/GenBank/DDBJ whole genome shotgun (WGS) entry which is preliminary data.</text>
</comment>
<dbReference type="EMBL" id="MJEQ01037188">
    <property type="protein sequence ID" value="OIT02281.1"/>
    <property type="molecule type" value="Genomic_DNA"/>
</dbReference>
<gene>
    <name evidence="1" type="ORF">A4A49_52347</name>
</gene>
<name>A0A1J6J4U2_NICAT</name>
<sequence>MQVQGDMVDQIVVIDLVEDEDEAAGEKTKSYQDKIFKLETKVAPMEQEIDGIKKMISDHKNSSNELSISHSCTSHL</sequence>
<reference evidence="1" key="1">
    <citation type="submission" date="2016-11" db="EMBL/GenBank/DDBJ databases">
        <title>The genome of Nicotiana attenuata.</title>
        <authorList>
            <person name="Xu S."/>
            <person name="Brockmoeller T."/>
            <person name="Gaquerel E."/>
            <person name="Navarro A."/>
            <person name="Kuhl H."/>
            <person name="Gase K."/>
            <person name="Ling Z."/>
            <person name="Zhou W."/>
            <person name="Kreitzer C."/>
            <person name="Stanke M."/>
            <person name="Tang H."/>
            <person name="Lyons E."/>
            <person name="Pandey P."/>
            <person name="Pandey S.P."/>
            <person name="Timmermann B."/>
            <person name="Baldwin I.T."/>
        </authorList>
    </citation>
    <scope>NUCLEOTIDE SEQUENCE [LARGE SCALE GENOMIC DNA]</scope>
    <source>
        <strain evidence="1">UT</strain>
    </source>
</reference>
<dbReference type="AlphaFoldDB" id="A0A1J6J4U2"/>